<dbReference type="Proteomes" id="UP000561011">
    <property type="component" value="Unassembled WGS sequence"/>
</dbReference>
<proteinExistence type="predicted"/>
<feature type="domain" description="Polymerase nucleotidyl transferase" evidence="1">
    <location>
        <begin position="117"/>
        <end position="149"/>
    </location>
</feature>
<dbReference type="SUPFAM" id="SSF81301">
    <property type="entry name" value="Nucleotidyltransferase"/>
    <property type="match status" value="1"/>
</dbReference>
<dbReference type="InterPro" id="IPR002934">
    <property type="entry name" value="Polymerase_NTP_transf_dom"/>
</dbReference>
<dbReference type="Gene3D" id="3.30.460.10">
    <property type="entry name" value="Beta Polymerase, domain 2"/>
    <property type="match status" value="1"/>
</dbReference>
<dbReference type="AlphaFoldDB" id="A0A853ETG3"/>
<protein>
    <submittedName>
        <fullName evidence="2">Nucleotidyltransferase domain-containing protein</fullName>
    </submittedName>
</protein>
<dbReference type="Pfam" id="PF01909">
    <property type="entry name" value="NTP_transf_2"/>
    <property type="match status" value="1"/>
</dbReference>
<sequence length="213" mass="23202">MQTQRPMSTVTPTLDGDVLVALASAPDVTFTTGQIERLLRLGESSKGSLTGIRKVLNRLTTEGVVERQQVGGTMAYTFNSEHLAASPIRELARLRATLLERLEETTTAWAVPPVFGALFGSAARGRMGTESDIDLLLVRPVEADEEMWDQQVLSLTAQVRRWTGNDADVLVLDESEVVANPVDPVLVEVAVSGLPFAGRATWLRGLQARHGRR</sequence>
<dbReference type="InterPro" id="IPR043519">
    <property type="entry name" value="NT_sf"/>
</dbReference>
<gene>
    <name evidence="2" type="ORF">HZZ10_09480</name>
</gene>
<reference evidence="2 3" key="1">
    <citation type="submission" date="2020-07" db="EMBL/GenBank/DDBJ databases">
        <title>MOT database genomes.</title>
        <authorList>
            <person name="Joseph S."/>
            <person name="Aduse-Opoku J."/>
            <person name="Hashim A."/>
            <person name="Wade W."/>
            <person name="Curtis M."/>
        </authorList>
    </citation>
    <scope>NUCLEOTIDE SEQUENCE [LARGE SCALE GENOMIC DNA]</scope>
    <source>
        <strain evidence="2 3">DSM 100099</strain>
    </source>
</reference>
<dbReference type="EMBL" id="JACBYE010000019">
    <property type="protein sequence ID" value="NYS93750.1"/>
    <property type="molecule type" value="Genomic_DNA"/>
</dbReference>
<keyword evidence="3" id="KW-1185">Reference proteome</keyword>
<organism evidence="2 3">
    <name type="scientific">Sanguibacter inulinus</name>
    <dbReference type="NCBI Taxonomy" id="60922"/>
    <lineage>
        <taxon>Bacteria</taxon>
        <taxon>Bacillati</taxon>
        <taxon>Actinomycetota</taxon>
        <taxon>Actinomycetes</taxon>
        <taxon>Micrococcales</taxon>
        <taxon>Sanguibacteraceae</taxon>
        <taxon>Sanguibacter</taxon>
    </lineage>
</organism>
<comment type="caution">
    <text evidence="2">The sequence shown here is derived from an EMBL/GenBank/DDBJ whole genome shotgun (WGS) entry which is preliminary data.</text>
</comment>
<dbReference type="GO" id="GO:0016779">
    <property type="term" value="F:nucleotidyltransferase activity"/>
    <property type="evidence" value="ECO:0007669"/>
    <property type="project" value="InterPro"/>
</dbReference>
<keyword evidence="2" id="KW-0808">Transferase</keyword>
<evidence type="ECO:0000313" key="3">
    <source>
        <dbReference type="Proteomes" id="UP000561011"/>
    </source>
</evidence>
<name>A0A853ETG3_9MICO</name>
<accession>A0A853ETG3</accession>
<dbReference type="RefSeq" id="WP_179913315.1">
    <property type="nucleotide sequence ID" value="NZ_JACBYE010000019.1"/>
</dbReference>
<evidence type="ECO:0000313" key="2">
    <source>
        <dbReference type="EMBL" id="NYS93750.1"/>
    </source>
</evidence>
<dbReference type="CDD" id="cd05403">
    <property type="entry name" value="NT_KNTase_like"/>
    <property type="match status" value="1"/>
</dbReference>
<evidence type="ECO:0000259" key="1">
    <source>
        <dbReference type="Pfam" id="PF01909"/>
    </source>
</evidence>